<evidence type="ECO:0000256" key="6">
    <source>
        <dbReference type="ARBA" id="ARBA00023136"/>
    </source>
</evidence>
<feature type="transmembrane region" description="Helical" evidence="7">
    <location>
        <begin position="63"/>
        <end position="87"/>
    </location>
</feature>
<comment type="subcellular location">
    <subcellularLocation>
        <location evidence="1">Cell membrane</location>
        <topology evidence="1">Multi-pass membrane protein</topology>
    </subcellularLocation>
</comment>
<dbReference type="CDD" id="cd13127">
    <property type="entry name" value="MATE_tuaB_like"/>
    <property type="match status" value="1"/>
</dbReference>
<dbReference type="EMBL" id="CP027806">
    <property type="protein sequence ID" value="AXJ00313.1"/>
    <property type="molecule type" value="Genomic_DNA"/>
</dbReference>
<dbReference type="PANTHER" id="PTHR30250:SF10">
    <property type="entry name" value="LIPOPOLYSACCHARIDE BIOSYNTHESIS PROTEIN WZXC"/>
    <property type="match status" value="1"/>
</dbReference>
<evidence type="ECO:0000256" key="7">
    <source>
        <dbReference type="SAM" id="Phobius"/>
    </source>
</evidence>
<feature type="transmembrane region" description="Helical" evidence="7">
    <location>
        <begin position="307"/>
        <end position="324"/>
    </location>
</feature>
<keyword evidence="4 7" id="KW-0812">Transmembrane</keyword>
<name>A0A345UIL1_9BACT</name>
<dbReference type="Pfam" id="PF13440">
    <property type="entry name" value="Polysacc_synt_3"/>
    <property type="match status" value="1"/>
</dbReference>
<comment type="similarity">
    <text evidence="2">Belongs to the polysaccharide synthase family.</text>
</comment>
<dbReference type="KEGG" id="cprv:CYPRO_1043"/>
<accession>A0A345UIL1</accession>
<gene>
    <name evidence="8" type="ORF">CYPRO_1043</name>
</gene>
<keyword evidence="6 7" id="KW-0472">Membrane</keyword>
<dbReference type="RefSeq" id="WP_114983595.1">
    <property type="nucleotide sequence ID" value="NZ_CP027806.1"/>
</dbReference>
<dbReference type="InterPro" id="IPR050833">
    <property type="entry name" value="Poly_Biosynth_Transport"/>
</dbReference>
<feature type="transmembrane region" description="Helical" evidence="7">
    <location>
        <begin position="99"/>
        <end position="124"/>
    </location>
</feature>
<dbReference type="Proteomes" id="UP000254808">
    <property type="component" value="Chromosome"/>
</dbReference>
<evidence type="ECO:0000313" key="8">
    <source>
        <dbReference type="EMBL" id="AXJ00313.1"/>
    </source>
</evidence>
<feature type="transmembrane region" description="Helical" evidence="7">
    <location>
        <begin position="39"/>
        <end position="57"/>
    </location>
</feature>
<evidence type="ECO:0000256" key="5">
    <source>
        <dbReference type="ARBA" id="ARBA00022989"/>
    </source>
</evidence>
<sequence>MTQTPGPDPHQKWFDREHLGQDLKGKSVKGGLRTVGAQLFSFIINIVTTIFLARLLLPEDYGLVAMVTSFTGFILMFKDLGMAQAIIQMDGLNQRLVSMVFWFNFLVSILLALIIIAMGPLLVWFYDEPLLLGITFYYSLAAIFGGLSTQHQALLSRQMHFKELSEITIAASFFSLMPALWMAYAGYGYWALVAINVLNPAIAAVLLWFRCDWRPNWTGIDWSIKDFIGFGAGVSGFNMINYFSRNLDNILIGRQIGSDALGLYSKAYQLLMLPITQLRDPLNAVATPALSSLHKQPEKYRHYYEQYLFLLAFFSMPIVAFLFVTADDIILFLLGPNWVEAAIIFQLLAITAFIQPTASTRGMVMLSCGLSTRFFFWGLWNAIFVTIAFVVGMYYGGLNGLVIGYAIVNYLILIPSLMYCFKNTPVRVADFFKTVAAPGLISILSAAALYQLVAIELDIHLFLQIILYAAVFGVLYLALWFPIGALRSRILGIVDLVKSLLNKKL</sequence>
<reference evidence="8 9" key="1">
    <citation type="submission" date="2018-03" db="EMBL/GenBank/DDBJ databases">
        <title>Phenotypic and genomic properties of Cyclonatronum proteinivorum gen. nov., sp. nov., a haloalkaliphilic bacteroidete from soda lakes possessing Na+-translocating rhodopsin.</title>
        <authorList>
            <person name="Toshchakov S.V."/>
            <person name="Korzhenkov A."/>
            <person name="Samarov N.I."/>
            <person name="Kublanov I.V."/>
            <person name="Muntyan M.S."/>
            <person name="Sorokin D.Y."/>
        </authorList>
    </citation>
    <scope>NUCLEOTIDE SEQUENCE [LARGE SCALE GENOMIC DNA]</scope>
    <source>
        <strain evidence="8 9">Omega</strain>
    </source>
</reference>
<keyword evidence="5 7" id="KW-1133">Transmembrane helix</keyword>
<dbReference type="OrthoDB" id="9770347at2"/>
<feature type="transmembrane region" description="Helical" evidence="7">
    <location>
        <begin position="431"/>
        <end position="453"/>
    </location>
</feature>
<feature type="transmembrane region" description="Helical" evidence="7">
    <location>
        <begin position="401"/>
        <end position="419"/>
    </location>
</feature>
<dbReference type="PANTHER" id="PTHR30250">
    <property type="entry name" value="PST FAMILY PREDICTED COLANIC ACID TRANSPORTER"/>
    <property type="match status" value="1"/>
</dbReference>
<feature type="transmembrane region" description="Helical" evidence="7">
    <location>
        <begin position="374"/>
        <end position="395"/>
    </location>
</feature>
<keyword evidence="9" id="KW-1185">Reference proteome</keyword>
<evidence type="ECO:0000256" key="3">
    <source>
        <dbReference type="ARBA" id="ARBA00022475"/>
    </source>
</evidence>
<dbReference type="AlphaFoldDB" id="A0A345UIL1"/>
<feature type="transmembrane region" description="Helical" evidence="7">
    <location>
        <begin position="130"/>
        <end position="147"/>
    </location>
</feature>
<evidence type="ECO:0000256" key="1">
    <source>
        <dbReference type="ARBA" id="ARBA00004651"/>
    </source>
</evidence>
<evidence type="ECO:0000313" key="9">
    <source>
        <dbReference type="Proteomes" id="UP000254808"/>
    </source>
</evidence>
<organism evidence="8 9">
    <name type="scientific">Cyclonatronum proteinivorum</name>
    <dbReference type="NCBI Taxonomy" id="1457365"/>
    <lineage>
        <taxon>Bacteria</taxon>
        <taxon>Pseudomonadati</taxon>
        <taxon>Balneolota</taxon>
        <taxon>Balneolia</taxon>
        <taxon>Balneolales</taxon>
        <taxon>Cyclonatronaceae</taxon>
        <taxon>Cyclonatronum</taxon>
    </lineage>
</organism>
<feature type="transmembrane region" description="Helical" evidence="7">
    <location>
        <begin position="459"/>
        <end position="481"/>
    </location>
</feature>
<evidence type="ECO:0000256" key="4">
    <source>
        <dbReference type="ARBA" id="ARBA00022692"/>
    </source>
</evidence>
<feature type="transmembrane region" description="Helical" evidence="7">
    <location>
        <begin position="330"/>
        <end position="354"/>
    </location>
</feature>
<proteinExistence type="inferred from homology"/>
<evidence type="ECO:0000256" key="2">
    <source>
        <dbReference type="ARBA" id="ARBA00007430"/>
    </source>
</evidence>
<feature type="transmembrane region" description="Helical" evidence="7">
    <location>
        <begin position="190"/>
        <end position="209"/>
    </location>
</feature>
<dbReference type="GO" id="GO:0005886">
    <property type="term" value="C:plasma membrane"/>
    <property type="evidence" value="ECO:0007669"/>
    <property type="project" value="UniProtKB-SubCell"/>
</dbReference>
<protein>
    <submittedName>
        <fullName evidence="8">Polysaccharide transporter, PST family</fullName>
    </submittedName>
</protein>
<keyword evidence="3" id="KW-1003">Cell membrane</keyword>